<sequence>CASKFSRTIELYFALLNFCMRDRAMKIIVTPTRRPQSGQLWSTQLATQRSLVFISDWAYIISL</sequence>
<evidence type="ECO:0000313" key="2">
    <source>
        <dbReference type="Proteomes" id="UP000036395"/>
    </source>
</evidence>
<reference evidence="1 2" key="1">
    <citation type="submission" date="2015-02" db="EMBL/GenBank/DDBJ databases">
        <title>Pseudomonas helleri sp. nov. and Pseudomonas weihenstephanensis sp. nov., isolated from raw cows milk.</title>
        <authorList>
            <person name="von Neubeck M."/>
            <person name="Huptas C."/>
            <person name="Wenning M."/>
            <person name="Scherer S."/>
        </authorList>
    </citation>
    <scope>NUCLEOTIDE SEQUENCE [LARGE SCALE GENOMIC DNA]</scope>
    <source>
        <strain evidence="1 2">DSM 21104</strain>
    </source>
</reference>
<comment type="caution">
    <text evidence="1">The sequence shown here is derived from an EMBL/GenBank/DDBJ whole genome shotgun (WGS) entry which is preliminary data.</text>
</comment>
<name>A0A0J6GC23_PSETA</name>
<dbReference type="AlphaFoldDB" id="A0A0J6GC23"/>
<dbReference type="EMBL" id="JYLA01000017">
    <property type="protein sequence ID" value="KMM82266.1"/>
    <property type="molecule type" value="Genomic_DNA"/>
</dbReference>
<organism evidence="1 2">
    <name type="scientific">Pseudomonas taetrolens</name>
    <dbReference type="NCBI Taxonomy" id="47884"/>
    <lineage>
        <taxon>Bacteria</taxon>
        <taxon>Pseudomonadati</taxon>
        <taxon>Pseudomonadota</taxon>
        <taxon>Gammaproteobacteria</taxon>
        <taxon>Pseudomonadales</taxon>
        <taxon>Pseudomonadaceae</taxon>
        <taxon>Pseudomonas</taxon>
    </lineage>
</organism>
<gene>
    <name evidence="1" type="ORF">TU78_22345</name>
</gene>
<dbReference type="Proteomes" id="UP000036395">
    <property type="component" value="Unassembled WGS sequence"/>
</dbReference>
<accession>A0A0J6GC23</accession>
<feature type="non-terminal residue" evidence="1">
    <location>
        <position position="1"/>
    </location>
</feature>
<protein>
    <submittedName>
        <fullName evidence="1">Uncharacterized protein</fullName>
    </submittedName>
</protein>
<proteinExistence type="predicted"/>
<evidence type="ECO:0000313" key="1">
    <source>
        <dbReference type="EMBL" id="KMM82266.1"/>
    </source>
</evidence>